<evidence type="ECO:0000313" key="11">
    <source>
        <dbReference type="EMBL" id="KEI71122.1"/>
    </source>
</evidence>
<feature type="binding site" evidence="9">
    <location>
        <position position="384"/>
    </location>
    <ligand>
        <name>Zn(2+)</name>
        <dbReference type="ChEBI" id="CHEBI:29105"/>
        <label>2</label>
        <note>catalytic</note>
    </ligand>
</feature>
<feature type="binding site" evidence="5">
    <location>
        <position position="521"/>
    </location>
    <ligand>
        <name>chloride</name>
        <dbReference type="ChEBI" id="CHEBI:17996"/>
        <label>1</label>
    </ligand>
</feature>
<evidence type="ECO:0000256" key="5">
    <source>
        <dbReference type="PIRSR" id="PIRSR601548-2"/>
    </source>
</evidence>
<keyword evidence="12" id="KW-1185">Reference proteome</keyword>
<feature type="binding site" evidence="5">
    <location>
        <position position="224"/>
    </location>
    <ligand>
        <name>chloride</name>
        <dbReference type="ChEBI" id="CHEBI:17996"/>
        <label>1</label>
    </ligand>
</feature>
<evidence type="ECO:0000256" key="8">
    <source>
        <dbReference type="PIRSR" id="PIRSR601548-6"/>
    </source>
</evidence>
<keyword evidence="2 7" id="KW-1015">Disulfide bond</keyword>
<reference evidence="11 12" key="1">
    <citation type="submission" date="2014-06" db="EMBL/GenBank/DDBJ databases">
        <title>Whole Genome Sequences of Three Symbiotic Endozoicomonas Bacteria.</title>
        <authorList>
            <person name="Neave M.J."/>
            <person name="Apprill A."/>
            <person name="Voolstra C.R."/>
        </authorList>
    </citation>
    <scope>NUCLEOTIDE SEQUENCE [LARGE SCALE GENOMIC DNA]</scope>
    <source>
        <strain evidence="11 12">DSM 22380</strain>
    </source>
</reference>
<dbReference type="SUPFAM" id="SSF55486">
    <property type="entry name" value="Metalloproteases ('zincins'), catalytic domain"/>
    <property type="match status" value="1"/>
</dbReference>
<dbReference type="FunFam" id="1.10.1370.30:FF:000005">
    <property type="entry name" value="Angiotensin-converting enzyme"/>
    <property type="match status" value="1"/>
</dbReference>
<dbReference type="Proteomes" id="UP000027997">
    <property type="component" value="Unassembled WGS sequence"/>
</dbReference>
<evidence type="ECO:0000256" key="9">
    <source>
        <dbReference type="PIRSR" id="PIRSR601548-8"/>
    </source>
</evidence>
<evidence type="ECO:0000256" key="4">
    <source>
        <dbReference type="PIRSR" id="PIRSR601548-1"/>
    </source>
</evidence>
<dbReference type="PANTHER" id="PTHR10514">
    <property type="entry name" value="ANGIOTENSIN-CONVERTING ENZYME"/>
    <property type="match status" value="1"/>
</dbReference>
<dbReference type="RefSeq" id="WP_020584977.1">
    <property type="nucleotide sequence ID" value="NZ_JOJP01000001.1"/>
</dbReference>
<organism evidence="11 12">
    <name type="scientific">Endozoicomonas elysicola</name>
    <dbReference type="NCBI Taxonomy" id="305900"/>
    <lineage>
        <taxon>Bacteria</taxon>
        <taxon>Pseudomonadati</taxon>
        <taxon>Pseudomonadota</taxon>
        <taxon>Gammaproteobacteria</taxon>
        <taxon>Oceanospirillales</taxon>
        <taxon>Endozoicomonadaceae</taxon>
        <taxon>Endozoicomonas</taxon>
    </lineage>
</organism>
<feature type="active site" description="Proton acceptor 2" evidence="8">
    <location>
        <position position="385"/>
    </location>
</feature>
<feature type="binding site" evidence="9">
    <location>
        <position position="412"/>
    </location>
    <ligand>
        <name>Zn(2+)</name>
        <dbReference type="ChEBI" id="CHEBI:29105"/>
        <label>2</label>
        <note>catalytic</note>
    </ligand>
</feature>
<feature type="disulfide bond" evidence="7">
    <location>
        <begin position="537"/>
        <end position="549"/>
    </location>
</feature>
<feature type="disulfide bond" evidence="7">
    <location>
        <begin position="353"/>
        <end position="371"/>
    </location>
</feature>
<name>A0A081KAE6_9GAMM</name>
<dbReference type="PRINTS" id="PR00791">
    <property type="entry name" value="PEPDIPTASEA"/>
</dbReference>
<feature type="active site" description="Proton acceptor 1" evidence="4">
    <location>
        <position position="385"/>
    </location>
</feature>
<dbReference type="PROSITE" id="PS52011">
    <property type="entry name" value="PEPTIDASE_M2"/>
    <property type="match status" value="1"/>
</dbReference>
<feature type="active site" description="Proton donor 2" evidence="8">
    <location>
        <position position="512"/>
    </location>
</feature>
<feature type="chain" id="PRO_5001758845" evidence="10">
    <location>
        <begin position="23"/>
        <end position="613"/>
    </location>
</feature>
<accession>A0A081KAE6</accession>
<evidence type="ECO:0000256" key="2">
    <source>
        <dbReference type="ARBA" id="ARBA00023157"/>
    </source>
</evidence>
<evidence type="ECO:0000313" key="12">
    <source>
        <dbReference type="Proteomes" id="UP000027997"/>
    </source>
</evidence>
<dbReference type="GO" id="GO:0016020">
    <property type="term" value="C:membrane"/>
    <property type="evidence" value="ECO:0007669"/>
    <property type="project" value="InterPro"/>
</dbReference>
<dbReference type="GO" id="GO:0008237">
    <property type="term" value="F:metallopeptidase activity"/>
    <property type="evidence" value="ECO:0007669"/>
    <property type="project" value="InterPro"/>
</dbReference>
<evidence type="ECO:0000256" key="6">
    <source>
        <dbReference type="PIRSR" id="PIRSR601548-3"/>
    </source>
</evidence>
<sequence>MKIITSSRLLSTFVLVSLIAFADHNQEKTDNSASTTRNEMTEEDAQIFLANSEAYLKKLNKKVSRAKWIHANFITYDTSSLVAEANAKKTAAVVRLAHEASRFNNTELNENTRRKLEKLKLALTLPAPQNAEQNNELSQITTQLSSLYGKGKYCLNEKTCLSLSEISATMATSRNYDELLELWTGWHEVAKSMRPLFMQEVTLTNHGAKELGYADTGVMWRSKYDMPADDFSRELERLWSQVQPLYQSLHCHIRAKLGDIYGEDKVPQNGSIPAHLLGNMWAQNWSNIYDMVAPEHGDPGYDLTELLTQHDYDELKMVRTAENFFISMGFAPLPDSFYERSLFTKPRDREVQCHASAWSLDSKDDLRIKMCIQLTGRAFTTIHHELGHNFYHRAYKKQPVFYQQSANDGFHEAVGDTIALSVTPGYLQDIGLLEDVPDASKDIGLLMKMALDKIAFLPFGLLVDQWRWKVFSGEITPENYNKTWWELRKKYQGVEAPVVRTEEHFDPGAKYHVPGNTPYTRYFLAHILQFEFHRALCDIAGNQESIHRCSIYNSKEAGGRLNRMLEMGSSRPWQEALAELTGKPEMDASAILEYFAPLQEYLDEQNKGRQCGW</sequence>
<evidence type="ECO:0000256" key="3">
    <source>
        <dbReference type="ARBA" id="ARBA00023180"/>
    </source>
</evidence>
<feature type="binding site" evidence="6">
    <location>
        <position position="412"/>
    </location>
    <ligand>
        <name>Zn(2+)</name>
        <dbReference type="ChEBI" id="CHEBI:29105"/>
        <label>1</label>
        <note>catalytic</note>
    </ligand>
</feature>
<keyword evidence="6" id="KW-0862">Zinc</keyword>
<evidence type="ECO:0000256" key="1">
    <source>
        <dbReference type="ARBA" id="ARBA00022729"/>
    </source>
</evidence>
<feature type="signal peptide" evidence="10">
    <location>
        <begin position="1"/>
        <end position="22"/>
    </location>
</feature>
<dbReference type="PANTHER" id="PTHR10514:SF27">
    <property type="entry name" value="ANGIOTENSIN-CONVERTING ENZYME"/>
    <property type="match status" value="1"/>
</dbReference>
<evidence type="ECO:0000256" key="7">
    <source>
        <dbReference type="PIRSR" id="PIRSR601548-4"/>
    </source>
</evidence>
<dbReference type="Pfam" id="PF01401">
    <property type="entry name" value="Peptidase_M2"/>
    <property type="match status" value="1"/>
</dbReference>
<dbReference type="GO" id="GO:0006508">
    <property type="term" value="P:proteolysis"/>
    <property type="evidence" value="ECO:0007669"/>
    <property type="project" value="InterPro"/>
</dbReference>
<feature type="disulfide bond" evidence="7">
    <location>
        <begin position="154"/>
        <end position="160"/>
    </location>
</feature>
<evidence type="ECO:0000256" key="10">
    <source>
        <dbReference type="SAM" id="SignalP"/>
    </source>
</evidence>
<feature type="active site" description="Proton donor 1" evidence="4">
    <location>
        <position position="512"/>
    </location>
</feature>
<dbReference type="Gene3D" id="1.10.1370.30">
    <property type="match status" value="2"/>
</dbReference>
<feature type="binding site" evidence="9">
    <location>
        <position position="388"/>
    </location>
    <ligand>
        <name>Zn(2+)</name>
        <dbReference type="ChEBI" id="CHEBI:29105"/>
        <label>2</label>
        <note>catalytic</note>
    </ligand>
</feature>
<comment type="caution">
    <text evidence="11">The sequence shown here is derived from an EMBL/GenBank/DDBJ whole genome shotgun (WGS) entry which is preliminary data.</text>
</comment>
<keyword evidence="1 10" id="KW-0732">Signal</keyword>
<keyword evidence="3" id="KW-0325">Glycoprotein</keyword>
<dbReference type="GO" id="GO:0008241">
    <property type="term" value="F:peptidyl-dipeptidase activity"/>
    <property type="evidence" value="ECO:0007669"/>
    <property type="project" value="InterPro"/>
</dbReference>
<keyword evidence="6" id="KW-0479">Metal-binding</keyword>
<feature type="binding site" evidence="6">
    <location>
        <position position="388"/>
    </location>
    <ligand>
        <name>Zn(2+)</name>
        <dbReference type="ChEBI" id="CHEBI:29105"/>
        <label>1</label>
        <note>catalytic</note>
    </ligand>
</feature>
<dbReference type="AlphaFoldDB" id="A0A081KAE6"/>
<protein>
    <submittedName>
        <fullName evidence="11">Peptidyl-dipeptidase</fullName>
    </submittedName>
</protein>
<dbReference type="STRING" id="305900.GV64_10520"/>
<dbReference type="CDD" id="cd06461">
    <property type="entry name" value="M2_ACE"/>
    <property type="match status" value="1"/>
</dbReference>
<dbReference type="eggNOG" id="COG1164">
    <property type="taxonomic scope" value="Bacteria"/>
</dbReference>
<dbReference type="InterPro" id="IPR001548">
    <property type="entry name" value="Peptidase_M2"/>
</dbReference>
<dbReference type="EMBL" id="JOJP01000001">
    <property type="protein sequence ID" value="KEI71122.1"/>
    <property type="molecule type" value="Genomic_DNA"/>
</dbReference>
<proteinExistence type="predicted"/>
<feature type="binding site" evidence="6">
    <location>
        <position position="384"/>
    </location>
    <ligand>
        <name>Zn(2+)</name>
        <dbReference type="ChEBI" id="CHEBI:29105"/>
        <label>1</label>
        <note>catalytic</note>
    </ligand>
</feature>
<gene>
    <name evidence="11" type="ORF">GV64_10520</name>
</gene>